<dbReference type="AlphaFoldDB" id="A0A5C4MW41"/>
<evidence type="ECO:0000256" key="2">
    <source>
        <dbReference type="ARBA" id="ARBA00009387"/>
    </source>
</evidence>
<dbReference type="Proteomes" id="UP000305887">
    <property type="component" value="Unassembled WGS sequence"/>
</dbReference>
<dbReference type="Pfam" id="PF01464">
    <property type="entry name" value="SLT"/>
    <property type="match status" value="1"/>
</dbReference>
<dbReference type="InterPro" id="IPR008258">
    <property type="entry name" value="Transglycosylase_SLT_dom_1"/>
</dbReference>
<dbReference type="SUPFAM" id="SSF53955">
    <property type="entry name" value="Lysozyme-like"/>
    <property type="match status" value="1"/>
</dbReference>
<dbReference type="PANTHER" id="PTHR37423">
    <property type="entry name" value="SOLUBLE LYTIC MUREIN TRANSGLYCOSYLASE-RELATED"/>
    <property type="match status" value="1"/>
</dbReference>
<dbReference type="InterPro" id="IPR023346">
    <property type="entry name" value="Lysozyme-like_dom_sf"/>
</dbReference>
<accession>A0A5C4MW41</accession>
<dbReference type="PANTHER" id="PTHR37423:SF2">
    <property type="entry name" value="MEMBRANE-BOUND LYTIC MUREIN TRANSGLYCOSYLASE C"/>
    <property type="match status" value="1"/>
</dbReference>
<reference evidence="4 5" key="1">
    <citation type="submission" date="2019-06" db="EMBL/GenBank/DDBJ databases">
        <title>YIM 131921 draft genome.</title>
        <authorList>
            <person name="Jiang L."/>
        </authorList>
    </citation>
    <scope>NUCLEOTIDE SEQUENCE [LARGE SCALE GENOMIC DNA]</scope>
    <source>
        <strain evidence="4 5">YIM 131921</strain>
    </source>
</reference>
<evidence type="ECO:0000313" key="4">
    <source>
        <dbReference type="EMBL" id="TNC49584.1"/>
    </source>
</evidence>
<sequence>MREDGTLEASSGSGFARHYGVSAQGDTQDVVLFGSEEEAAEPLELASALMTRASPSHAPAPEVLAAIDAAALRYAGDTALRQAGLSVTEWVDLYRANIEIESGYNPRARSPVGAIGLGQLMPGTASLLEVDPHDWRENLDGSARYLLMQLGRFGSPELALAAYNAGPEAVTEYGGIPPYQETQGHVRKVLAVFARLRGEP</sequence>
<feature type="domain" description="Transglycosylase SLT" evidence="3">
    <location>
        <begin position="93"/>
        <end position="175"/>
    </location>
</feature>
<name>A0A5C4MW41_9RHOB</name>
<dbReference type="CDD" id="cd00254">
    <property type="entry name" value="LT-like"/>
    <property type="match status" value="1"/>
</dbReference>
<proteinExistence type="inferred from homology"/>
<gene>
    <name evidence="4" type="ORF">FHG66_10735</name>
</gene>
<dbReference type="Gene3D" id="1.10.530.10">
    <property type="match status" value="1"/>
</dbReference>
<organism evidence="4 5">
    <name type="scientific">Rubellimicrobium rubrum</name>
    <dbReference type="NCBI Taxonomy" id="2585369"/>
    <lineage>
        <taxon>Bacteria</taxon>
        <taxon>Pseudomonadati</taxon>
        <taxon>Pseudomonadota</taxon>
        <taxon>Alphaproteobacteria</taxon>
        <taxon>Rhodobacterales</taxon>
        <taxon>Roseobacteraceae</taxon>
        <taxon>Rubellimicrobium</taxon>
    </lineage>
</organism>
<dbReference type="EMBL" id="VDFU01000010">
    <property type="protein sequence ID" value="TNC49584.1"/>
    <property type="molecule type" value="Genomic_DNA"/>
</dbReference>
<comment type="caution">
    <text evidence="4">The sequence shown here is derived from an EMBL/GenBank/DDBJ whole genome shotgun (WGS) entry which is preliminary data.</text>
</comment>
<comment type="similarity">
    <text evidence="2">Belongs to the virb1 family.</text>
</comment>
<dbReference type="OrthoDB" id="9815002at2"/>
<evidence type="ECO:0000313" key="5">
    <source>
        <dbReference type="Proteomes" id="UP000305887"/>
    </source>
</evidence>
<evidence type="ECO:0000259" key="3">
    <source>
        <dbReference type="Pfam" id="PF01464"/>
    </source>
</evidence>
<keyword evidence="5" id="KW-1185">Reference proteome</keyword>
<comment type="similarity">
    <text evidence="1">Belongs to the transglycosylase Slt family.</text>
</comment>
<evidence type="ECO:0000256" key="1">
    <source>
        <dbReference type="ARBA" id="ARBA00007734"/>
    </source>
</evidence>
<protein>
    <submittedName>
        <fullName evidence="4">Lytic transglycosylase domain-containing protein</fullName>
    </submittedName>
</protein>